<dbReference type="AlphaFoldDB" id="A0A0F9BQY2"/>
<dbReference type="Pfam" id="PF18894">
    <property type="entry name" value="PhageMetallopep"/>
    <property type="match status" value="1"/>
</dbReference>
<dbReference type="InterPro" id="IPR043998">
    <property type="entry name" value="Put_Metallopep"/>
</dbReference>
<comment type="caution">
    <text evidence="3">The sequence shown here is derived from an EMBL/GenBank/DDBJ whole genome shotgun (WGS) entry which is preliminary data.</text>
</comment>
<organism evidence="3">
    <name type="scientific">marine sediment metagenome</name>
    <dbReference type="NCBI Taxonomy" id="412755"/>
    <lineage>
        <taxon>unclassified sequences</taxon>
        <taxon>metagenomes</taxon>
        <taxon>ecological metagenomes</taxon>
    </lineage>
</organism>
<proteinExistence type="predicted"/>
<name>A0A0F9BQY2_9ZZZZ</name>
<protein>
    <recommendedName>
        <fullName evidence="2">Putative phage metallopeptidase domain-containing protein</fullName>
    </recommendedName>
</protein>
<feature type="domain" description="Putative phage metallopeptidase" evidence="2">
    <location>
        <begin position="36"/>
        <end position="155"/>
    </location>
</feature>
<accession>A0A0F9BQY2</accession>
<dbReference type="EMBL" id="LAZR01036652">
    <property type="protein sequence ID" value="KKL24290.1"/>
    <property type="molecule type" value="Genomic_DNA"/>
</dbReference>
<evidence type="ECO:0000313" key="3">
    <source>
        <dbReference type="EMBL" id="KKL24290.1"/>
    </source>
</evidence>
<feature type="region of interest" description="Disordered" evidence="1">
    <location>
        <begin position="171"/>
        <end position="191"/>
    </location>
</feature>
<gene>
    <name evidence="3" type="ORF">LCGC14_2416780</name>
</gene>
<evidence type="ECO:0000259" key="2">
    <source>
        <dbReference type="Pfam" id="PF18894"/>
    </source>
</evidence>
<reference evidence="3" key="1">
    <citation type="journal article" date="2015" name="Nature">
        <title>Complex archaea that bridge the gap between prokaryotes and eukaryotes.</title>
        <authorList>
            <person name="Spang A."/>
            <person name="Saw J.H."/>
            <person name="Jorgensen S.L."/>
            <person name="Zaremba-Niedzwiedzka K."/>
            <person name="Martijn J."/>
            <person name="Lind A.E."/>
            <person name="van Eijk R."/>
            <person name="Schleper C."/>
            <person name="Guy L."/>
            <person name="Ettema T.J."/>
        </authorList>
    </citation>
    <scope>NUCLEOTIDE SEQUENCE</scope>
</reference>
<feature type="compositionally biased region" description="Pro residues" evidence="1">
    <location>
        <begin position="182"/>
        <end position="191"/>
    </location>
</feature>
<sequence>MNWPENLKLDPGARTALEKVPHQYPVLANWVEDQKFHDAEDVAAIAEILIHEFHDELKSATIAYLFKEKSTSRGRSPAAKAAKLGARDVHLSSGYVFVIVVLWDRWKKMDLVTRVALVDHELEHFGIDDNGNFTMIEHDIEEFNTTVQRWGAWEPSVSLFLQAAKSQVEMFSSKEEATEPSSAPPPVQVTK</sequence>
<evidence type="ECO:0000256" key="1">
    <source>
        <dbReference type="SAM" id="MobiDB-lite"/>
    </source>
</evidence>